<dbReference type="STRING" id="1513793.SAMN06296036_106184"/>
<dbReference type="PANTHER" id="PTHR30250:SF11">
    <property type="entry name" value="O-ANTIGEN TRANSPORTER-RELATED"/>
    <property type="match status" value="1"/>
</dbReference>
<keyword evidence="5 6" id="KW-0472">Membrane</keyword>
<dbReference type="OrthoDB" id="5240734at2"/>
<feature type="transmembrane region" description="Helical" evidence="6">
    <location>
        <begin position="250"/>
        <end position="276"/>
    </location>
</feature>
<evidence type="ECO:0000256" key="1">
    <source>
        <dbReference type="ARBA" id="ARBA00004651"/>
    </source>
</evidence>
<accession>A0A1Y6BM91</accession>
<evidence type="ECO:0000256" key="2">
    <source>
        <dbReference type="ARBA" id="ARBA00022475"/>
    </source>
</evidence>
<dbReference type="InterPro" id="IPR050833">
    <property type="entry name" value="Poly_Biosynth_Transport"/>
</dbReference>
<feature type="transmembrane region" description="Helical" evidence="6">
    <location>
        <begin position="209"/>
        <end position="230"/>
    </location>
</feature>
<evidence type="ECO:0000256" key="3">
    <source>
        <dbReference type="ARBA" id="ARBA00022692"/>
    </source>
</evidence>
<feature type="transmembrane region" description="Helical" evidence="6">
    <location>
        <begin position="450"/>
        <end position="470"/>
    </location>
</feature>
<organism evidence="7 8">
    <name type="scientific">Pseudobacteriovorax antillogorgiicola</name>
    <dbReference type="NCBI Taxonomy" id="1513793"/>
    <lineage>
        <taxon>Bacteria</taxon>
        <taxon>Pseudomonadati</taxon>
        <taxon>Bdellovibrionota</taxon>
        <taxon>Oligoflexia</taxon>
        <taxon>Oligoflexales</taxon>
        <taxon>Pseudobacteriovoracaceae</taxon>
        <taxon>Pseudobacteriovorax</taxon>
    </lineage>
</organism>
<feature type="transmembrane region" description="Helical" evidence="6">
    <location>
        <begin position="83"/>
        <end position="108"/>
    </location>
</feature>
<keyword evidence="8" id="KW-1185">Reference proteome</keyword>
<feature type="transmembrane region" description="Helical" evidence="6">
    <location>
        <begin position="114"/>
        <end position="131"/>
    </location>
</feature>
<feature type="transmembrane region" description="Helical" evidence="6">
    <location>
        <begin position="364"/>
        <end position="387"/>
    </location>
</feature>
<proteinExistence type="predicted"/>
<dbReference type="Pfam" id="PF13440">
    <property type="entry name" value="Polysacc_synt_3"/>
    <property type="match status" value="1"/>
</dbReference>
<feature type="transmembrane region" description="Helical" evidence="6">
    <location>
        <begin position="393"/>
        <end position="412"/>
    </location>
</feature>
<feature type="transmembrane region" description="Helical" evidence="6">
    <location>
        <begin position="14"/>
        <end position="35"/>
    </location>
</feature>
<keyword evidence="4 6" id="KW-1133">Transmembrane helix</keyword>
<dbReference type="PROSITE" id="PS51257">
    <property type="entry name" value="PROKAR_LIPOPROTEIN"/>
    <property type="match status" value="1"/>
</dbReference>
<reference evidence="8" key="1">
    <citation type="submission" date="2017-04" db="EMBL/GenBank/DDBJ databases">
        <authorList>
            <person name="Varghese N."/>
            <person name="Submissions S."/>
        </authorList>
    </citation>
    <scope>NUCLEOTIDE SEQUENCE [LARGE SCALE GENOMIC DNA]</scope>
    <source>
        <strain evidence="8">RKEM611</strain>
    </source>
</reference>
<gene>
    <name evidence="7" type="ORF">SAMN06296036_106184</name>
</gene>
<protein>
    <submittedName>
        <fullName evidence="7">Membrane protein involved in the export of O-antigen and teichoic acid</fullName>
    </submittedName>
</protein>
<dbReference type="AlphaFoldDB" id="A0A1Y6BM91"/>
<evidence type="ECO:0000313" key="7">
    <source>
        <dbReference type="EMBL" id="SMF18526.1"/>
    </source>
</evidence>
<feature type="transmembrane region" description="Helical" evidence="6">
    <location>
        <begin position="151"/>
        <end position="170"/>
    </location>
</feature>
<evidence type="ECO:0000256" key="6">
    <source>
        <dbReference type="SAM" id="Phobius"/>
    </source>
</evidence>
<comment type="subcellular location">
    <subcellularLocation>
        <location evidence="1">Cell membrane</location>
        <topology evidence="1">Multi-pass membrane protein</topology>
    </subcellularLocation>
</comment>
<feature type="transmembrane region" description="Helical" evidence="6">
    <location>
        <begin position="297"/>
        <end position="319"/>
    </location>
</feature>
<name>A0A1Y6BM91_9BACT</name>
<feature type="transmembrane region" description="Helical" evidence="6">
    <location>
        <begin position="331"/>
        <end position="352"/>
    </location>
</feature>
<dbReference type="Proteomes" id="UP000192907">
    <property type="component" value="Unassembled WGS sequence"/>
</dbReference>
<sequence>MTNKIQYPNILKNASMISISVACTMVLSLLLRMYLPRLLGPEKIGQLFYAESISLIFFSFLPLGVSVYISRMIPPNPSHTKEILSSVLFMQFVYGLLIAGAMYTFLMFSGKDQATIQFTMTMGVFAGLHIINRETLKRTTIAIDEVKIVTIINIVTKLVLVGTAFLLLYFDESVESAIYALVLSEVFCFILLMTNFSRKKLVSLSIDFSVLRAILKVGLPFYAANVLAAVSTEIDMAMLGSLTSSEELGYFGAASKLVGIFLLFVPILSSSVTPALSVAFSKDKASFIHLTQQAIRFLLIITFPLSMAMTLFAGEFATILYGDGFEPSHKIIAYLSPVLLLTYLATLLSSALSISKTGKTLATVIFVGVLINVSLNSFTVSLGLAHWGVGGGGLAVTISTLISEVVGVCLLMRLFPGKLVNTKMMMLIVLLEVPAFLCLWFFDALRETPLVYRILGFGLTPLYLFTIGALKRSELVEMMKEIRRR</sequence>
<evidence type="ECO:0000313" key="8">
    <source>
        <dbReference type="Proteomes" id="UP000192907"/>
    </source>
</evidence>
<feature type="transmembrane region" description="Helical" evidence="6">
    <location>
        <begin position="424"/>
        <end position="444"/>
    </location>
</feature>
<feature type="transmembrane region" description="Helical" evidence="6">
    <location>
        <begin position="176"/>
        <end position="197"/>
    </location>
</feature>
<dbReference type="EMBL" id="FWZT01000006">
    <property type="protein sequence ID" value="SMF18526.1"/>
    <property type="molecule type" value="Genomic_DNA"/>
</dbReference>
<evidence type="ECO:0000256" key="5">
    <source>
        <dbReference type="ARBA" id="ARBA00023136"/>
    </source>
</evidence>
<feature type="transmembrane region" description="Helical" evidence="6">
    <location>
        <begin position="47"/>
        <end position="71"/>
    </location>
</feature>
<evidence type="ECO:0000256" key="4">
    <source>
        <dbReference type="ARBA" id="ARBA00022989"/>
    </source>
</evidence>
<dbReference type="RefSeq" id="WP_132317785.1">
    <property type="nucleotide sequence ID" value="NZ_FWZT01000006.1"/>
</dbReference>
<dbReference type="GO" id="GO:0005886">
    <property type="term" value="C:plasma membrane"/>
    <property type="evidence" value="ECO:0007669"/>
    <property type="project" value="UniProtKB-SubCell"/>
</dbReference>
<dbReference type="PANTHER" id="PTHR30250">
    <property type="entry name" value="PST FAMILY PREDICTED COLANIC ACID TRANSPORTER"/>
    <property type="match status" value="1"/>
</dbReference>
<keyword evidence="2" id="KW-1003">Cell membrane</keyword>
<keyword evidence="3 6" id="KW-0812">Transmembrane</keyword>